<dbReference type="GO" id="GO:0051607">
    <property type="term" value="P:defense response to virus"/>
    <property type="evidence" value="ECO:0007669"/>
    <property type="project" value="UniProtKB-KW"/>
</dbReference>
<dbReference type="CDD" id="cd09726">
    <property type="entry name" value="RAMP_I_III"/>
    <property type="match status" value="1"/>
</dbReference>
<dbReference type="AlphaFoldDB" id="A0A4S3KNY6"/>
<proteinExistence type="predicted"/>
<dbReference type="InterPro" id="IPR052216">
    <property type="entry name" value="CRISPR_Csm3_endoribonuclease"/>
</dbReference>
<dbReference type="RefSeq" id="WP_081126335.1">
    <property type="nucleotide sequence ID" value="NZ_LDOS01000001.1"/>
</dbReference>
<dbReference type="OrthoDB" id="5504557at2"/>
<dbReference type="Pfam" id="PF03787">
    <property type="entry name" value="RAMPs"/>
    <property type="match status" value="1"/>
</dbReference>
<dbReference type="EMBL" id="MWQO01000023">
    <property type="protein sequence ID" value="THD10683.1"/>
    <property type="molecule type" value="Genomic_DNA"/>
</dbReference>
<dbReference type="InterPro" id="IPR005537">
    <property type="entry name" value="RAMP_III_fam"/>
</dbReference>
<sequence>MSAQTLKIDVLGYWHAGTGRSGGAVVDALVHRDPSGLPVLPGRHIKGLLRDALERAEAWNWDGYAGLAEHLFGQRSERIEPGVVPRPGCLRVSDGRMDSSLARYLVASSNGKHHISRLFRSLHSTAVDHETGSAKEHSLRGIEVTIPLQLHARIEAIADADSPPPDWHERLRDVLPLIDAVGAHRTRGLGRAVLSLEHAE</sequence>
<feature type="domain" description="CRISPR type III-associated protein" evidence="2">
    <location>
        <begin position="7"/>
        <end position="191"/>
    </location>
</feature>
<dbReference type="PANTHER" id="PTHR35579:SF3">
    <property type="entry name" value="CRISPR SYSTEM CMS ENDORIBONUCLEASE CSM3"/>
    <property type="match status" value="1"/>
</dbReference>
<evidence type="ECO:0000259" key="2">
    <source>
        <dbReference type="Pfam" id="PF03787"/>
    </source>
</evidence>
<dbReference type="PANTHER" id="PTHR35579">
    <property type="entry name" value="CRISPR SYSTEM CMS ENDORIBONUCLEASE CSM3"/>
    <property type="match status" value="1"/>
</dbReference>
<accession>A0A4S3KNY6</accession>
<evidence type="ECO:0000256" key="1">
    <source>
        <dbReference type="ARBA" id="ARBA00023118"/>
    </source>
</evidence>
<reference evidence="3 4" key="1">
    <citation type="submission" date="2017-02" db="EMBL/GenBank/DDBJ databases">
        <title>Whole genome sequencing of Metallibacterium scheffleri DSM 24874 (T).</title>
        <authorList>
            <person name="Kumar S."/>
            <person name="Patil P."/>
            <person name="Patil P.B."/>
        </authorList>
    </citation>
    <scope>NUCLEOTIDE SEQUENCE [LARGE SCALE GENOMIC DNA]</scope>
    <source>
        <strain evidence="3 4">DSM 24874</strain>
    </source>
</reference>
<keyword evidence="4" id="KW-1185">Reference proteome</keyword>
<protein>
    <recommendedName>
        <fullName evidence="2">CRISPR type III-associated protein domain-containing protein</fullName>
    </recommendedName>
</protein>
<gene>
    <name evidence="3" type="ORF">B1806_07455</name>
</gene>
<evidence type="ECO:0000313" key="4">
    <source>
        <dbReference type="Proteomes" id="UP000307749"/>
    </source>
</evidence>
<name>A0A4S3KNY6_9GAMM</name>
<evidence type="ECO:0000313" key="3">
    <source>
        <dbReference type="EMBL" id="THD10683.1"/>
    </source>
</evidence>
<comment type="caution">
    <text evidence="3">The sequence shown here is derived from an EMBL/GenBank/DDBJ whole genome shotgun (WGS) entry which is preliminary data.</text>
</comment>
<organism evidence="3 4">
    <name type="scientific">Metallibacterium scheffleri</name>
    <dbReference type="NCBI Taxonomy" id="993689"/>
    <lineage>
        <taxon>Bacteria</taxon>
        <taxon>Pseudomonadati</taxon>
        <taxon>Pseudomonadota</taxon>
        <taxon>Gammaproteobacteria</taxon>
        <taxon>Lysobacterales</taxon>
        <taxon>Rhodanobacteraceae</taxon>
        <taxon>Metallibacterium</taxon>
    </lineage>
</organism>
<dbReference type="STRING" id="993689.GCA_002077135_00988"/>
<keyword evidence="1" id="KW-0051">Antiviral defense</keyword>
<dbReference type="Proteomes" id="UP000307749">
    <property type="component" value="Unassembled WGS sequence"/>
</dbReference>